<protein>
    <recommendedName>
        <fullName evidence="5">Spindle pole body component</fullName>
    </recommendedName>
</protein>
<evidence type="ECO:0000313" key="10">
    <source>
        <dbReference type="EMBL" id="RAO68643.1"/>
    </source>
</evidence>
<evidence type="ECO:0000256" key="6">
    <source>
        <dbReference type="SAM" id="MobiDB-lite"/>
    </source>
</evidence>
<dbReference type="GO" id="GO:0005874">
    <property type="term" value="C:microtubule"/>
    <property type="evidence" value="ECO:0007669"/>
    <property type="project" value="UniProtKB-KW"/>
</dbReference>
<gene>
    <name evidence="10" type="ORF">BHQ10_004655</name>
</gene>
<dbReference type="GO" id="GO:0005816">
    <property type="term" value="C:spindle pole body"/>
    <property type="evidence" value="ECO:0007669"/>
    <property type="project" value="UniProtKB-ARBA"/>
</dbReference>
<sequence>MARSAAIGTLIDELIVALRQSDKTVPTFSATKKRCEAILKDSSTWNRTDPFAVEKQLDGLQEKFRVLNKDDLADALGSRLSELEVQRSSWTPEYLSLLLQLSDRPADVSSVPKFETSSYDNASVQLKWSEIDAIGAEFADEDIWGDVDYGAASSDSETSIASSDISIPRILPQGAQPLRDEFVIPNELLTSGEDADLVKTIKSGHFWEYDSAGIREFAQSHTRFITELQAAREILFMLQGLPTSLFWQIDNSIAVDRRYALNHASIAAFLHMLRSYADIGVEIGKLRTFVKIPQCVVFLQTFTRGVEKELTDFDAFLSRMQLSYLSPGKTVTVSMLQLTEEVQKEVRVLLLLADLVVKLGSAPPEQSFLCLDLLYNLVCVNQASGNKHEHKSLAKLFFSCFEAYARPLRLWLRSGDLEASQDHFFITDCRHDHDMQTLWHDWYLLRETSGHLHAPTFIKPSARRILTTGKSMVFLRHLNVAIDELESSHWQPLDFDAVCPDDSTWQLLPFSSLLDQAIGNLISTNHILASSMLREQLNGQCGLWTSLSALQYIYLCKDASVSTTIDSKIFASLDKRGGVWNDRFLLTELVQSAFGETDYVDTSRLIVRSARKTFHDFESQSRKVKILKSISIEYVLPWPVANIITKPAMSMYQRISTFLMQIRRAKYILERQRLLKRNDADDNDEDEDDGMGYIIRHNLLWFTNILYGHITDMVIATNTETMEKTLAESPDIDSMISVHEAYMSALEEQCLLSHNLAPIYQAVIALLDLCIHFADIQAARHGETNRYDTSHRSSTVLKGQHSKRRRRRKRTEDSSDSEDDDDDDNDEHEQDGEDNEYYDEGMTSISFIESSYSHRLGHVMRQFHRSLAFVIAGLRGVGRVDGQQSWDILADRLSWNAQSKK</sequence>
<keyword evidence="11" id="KW-1185">Reference proteome</keyword>
<evidence type="ECO:0000259" key="8">
    <source>
        <dbReference type="Pfam" id="PF14609"/>
    </source>
</evidence>
<dbReference type="GO" id="GO:0051225">
    <property type="term" value="P:spindle assembly"/>
    <property type="evidence" value="ECO:0007669"/>
    <property type="project" value="TreeGrafter"/>
</dbReference>
<feature type="compositionally biased region" description="Basic residues" evidence="6">
    <location>
        <begin position="800"/>
        <end position="809"/>
    </location>
</feature>
<dbReference type="PANTHER" id="PTHR19302:SF33">
    <property type="entry name" value="GAMMA-TUBULIN COMPLEX COMPONENT 5"/>
    <property type="match status" value="1"/>
</dbReference>
<reference evidence="10 11" key="1">
    <citation type="journal article" date="2017" name="Biotechnol. Biofuels">
        <title>Differential beta-glucosidase expression as a function of carbon source availability in Talaromyces amestolkiae: a genomic and proteomic approach.</title>
        <authorList>
            <person name="de Eugenio L.I."/>
            <person name="Mendez-Liter J.A."/>
            <person name="Nieto-Dominguez M."/>
            <person name="Alonso L."/>
            <person name="Gil-Munoz J."/>
            <person name="Barriuso J."/>
            <person name="Prieto A."/>
            <person name="Martinez M.J."/>
        </authorList>
    </citation>
    <scope>NUCLEOTIDE SEQUENCE [LARGE SCALE GENOMIC DNA]</scope>
    <source>
        <strain evidence="10 11">CIB</strain>
    </source>
</reference>
<dbReference type="GO" id="GO:0000930">
    <property type="term" value="C:gamma-tubulin complex"/>
    <property type="evidence" value="ECO:0007669"/>
    <property type="project" value="UniProtKB-ARBA"/>
</dbReference>
<evidence type="ECO:0000313" key="11">
    <source>
        <dbReference type="Proteomes" id="UP000249363"/>
    </source>
</evidence>
<proteinExistence type="inferred from homology"/>
<keyword evidence="4 5" id="KW-0206">Cytoskeleton</keyword>
<comment type="similarity">
    <text evidence="1 5">Belongs to the TUBGCP family.</text>
</comment>
<feature type="domain" description="Gamma tubulin complex component C-terminal" evidence="7">
    <location>
        <begin position="545"/>
        <end position="896"/>
    </location>
</feature>
<feature type="region of interest" description="Disordered" evidence="6">
    <location>
        <begin position="783"/>
        <end position="839"/>
    </location>
</feature>
<dbReference type="InterPro" id="IPR032797">
    <property type="entry name" value="Mod21_N"/>
</dbReference>
<evidence type="ECO:0000256" key="5">
    <source>
        <dbReference type="RuleBase" id="RU363050"/>
    </source>
</evidence>
<evidence type="ECO:0000256" key="2">
    <source>
        <dbReference type="ARBA" id="ARBA00022490"/>
    </source>
</evidence>
<dbReference type="Pfam" id="PF04130">
    <property type="entry name" value="GCP_C_terminal"/>
    <property type="match status" value="1"/>
</dbReference>
<evidence type="ECO:0000256" key="3">
    <source>
        <dbReference type="ARBA" id="ARBA00022701"/>
    </source>
</evidence>
<dbReference type="InterPro" id="IPR059169">
    <property type="entry name" value="GCP5_N_ext"/>
</dbReference>
<dbReference type="GO" id="GO:0043015">
    <property type="term" value="F:gamma-tubulin binding"/>
    <property type="evidence" value="ECO:0007669"/>
    <property type="project" value="InterPro"/>
</dbReference>
<dbReference type="InterPro" id="IPR042241">
    <property type="entry name" value="GCP_C_sf"/>
</dbReference>
<dbReference type="EMBL" id="MIKG01000008">
    <property type="protein sequence ID" value="RAO68643.1"/>
    <property type="molecule type" value="Genomic_DNA"/>
</dbReference>
<dbReference type="RefSeq" id="XP_040733159.1">
    <property type="nucleotide sequence ID" value="XM_040877044.1"/>
</dbReference>
<feature type="compositionally biased region" description="Acidic residues" evidence="6">
    <location>
        <begin position="814"/>
        <end position="839"/>
    </location>
</feature>
<dbReference type="GO" id="GO:0000278">
    <property type="term" value="P:mitotic cell cycle"/>
    <property type="evidence" value="ECO:0007669"/>
    <property type="project" value="TreeGrafter"/>
</dbReference>
<evidence type="ECO:0000259" key="7">
    <source>
        <dbReference type="Pfam" id="PF04130"/>
    </source>
</evidence>
<evidence type="ECO:0000256" key="4">
    <source>
        <dbReference type="ARBA" id="ARBA00023212"/>
    </source>
</evidence>
<dbReference type="GO" id="GO:0031122">
    <property type="term" value="P:cytoplasmic microtubule organization"/>
    <property type="evidence" value="ECO:0007669"/>
    <property type="project" value="TreeGrafter"/>
</dbReference>
<dbReference type="InterPro" id="IPR007259">
    <property type="entry name" value="GCP"/>
</dbReference>
<dbReference type="AlphaFoldDB" id="A0A364KYK6"/>
<evidence type="ECO:0000256" key="1">
    <source>
        <dbReference type="ARBA" id="ARBA00010337"/>
    </source>
</evidence>
<accession>A0A364KYK6</accession>
<dbReference type="Gene3D" id="1.20.120.1900">
    <property type="entry name" value="Gamma-tubulin complex, C-terminal domain"/>
    <property type="match status" value="1"/>
</dbReference>
<keyword evidence="2 5" id="KW-0963">Cytoplasm</keyword>
<dbReference type="Pfam" id="PF14609">
    <property type="entry name" value="GCP5-Mod21_N"/>
    <property type="match status" value="1"/>
</dbReference>
<dbReference type="PANTHER" id="PTHR19302">
    <property type="entry name" value="GAMMA TUBULIN COMPLEX PROTEIN"/>
    <property type="match status" value="1"/>
</dbReference>
<dbReference type="GO" id="GO:0051321">
    <property type="term" value="P:meiotic cell cycle"/>
    <property type="evidence" value="ECO:0007669"/>
    <property type="project" value="TreeGrafter"/>
</dbReference>
<feature type="domain" description="Gamma-Tubulin ring complex non-core subunit mod21 N-terminal" evidence="8">
    <location>
        <begin position="66"/>
        <end position="155"/>
    </location>
</feature>
<keyword evidence="3 5" id="KW-0493">Microtubule</keyword>
<evidence type="ECO:0000259" key="9">
    <source>
        <dbReference type="Pfam" id="PF17681"/>
    </source>
</evidence>
<organism evidence="10 11">
    <name type="scientific">Talaromyces amestolkiae</name>
    <dbReference type="NCBI Taxonomy" id="1196081"/>
    <lineage>
        <taxon>Eukaryota</taxon>
        <taxon>Fungi</taxon>
        <taxon>Dikarya</taxon>
        <taxon>Ascomycota</taxon>
        <taxon>Pezizomycotina</taxon>
        <taxon>Eurotiomycetes</taxon>
        <taxon>Eurotiomycetidae</taxon>
        <taxon>Eurotiales</taxon>
        <taxon>Trichocomaceae</taxon>
        <taxon>Talaromyces</taxon>
        <taxon>Talaromyces sect. Talaromyces</taxon>
    </lineage>
</organism>
<dbReference type="GO" id="GO:0000922">
    <property type="term" value="C:spindle pole"/>
    <property type="evidence" value="ECO:0007669"/>
    <property type="project" value="InterPro"/>
</dbReference>
<comment type="subcellular location">
    <subcellularLocation>
        <location evidence="5">Cytoplasm</location>
        <location evidence="5">Cytoskeleton</location>
        <location evidence="5">Microtubule organizing center</location>
    </subcellularLocation>
</comment>
<dbReference type="OrthoDB" id="66546at2759"/>
<dbReference type="STRING" id="1196081.A0A364KYK6"/>
<dbReference type="GO" id="GO:0051011">
    <property type="term" value="F:microtubule minus-end binding"/>
    <property type="evidence" value="ECO:0007669"/>
    <property type="project" value="TreeGrafter"/>
</dbReference>
<dbReference type="GeneID" id="63793871"/>
<dbReference type="Pfam" id="PF17681">
    <property type="entry name" value="GCP_N_terminal"/>
    <property type="match status" value="1"/>
</dbReference>
<dbReference type="GO" id="GO:0007020">
    <property type="term" value="P:microtubule nucleation"/>
    <property type="evidence" value="ECO:0007669"/>
    <property type="project" value="InterPro"/>
</dbReference>
<dbReference type="CDD" id="cd22572">
    <property type="entry name" value="GCP5_NTD"/>
    <property type="match status" value="1"/>
</dbReference>
<dbReference type="InterPro" id="IPR040457">
    <property type="entry name" value="GCP_C"/>
</dbReference>
<name>A0A364KYK6_TALAM</name>
<dbReference type="InterPro" id="IPR041470">
    <property type="entry name" value="GCP_N"/>
</dbReference>
<feature type="domain" description="Gamma tubulin complex component protein N-terminal" evidence="9">
    <location>
        <begin position="232"/>
        <end position="534"/>
    </location>
</feature>
<comment type="caution">
    <text evidence="10">The sequence shown here is derived from an EMBL/GenBank/DDBJ whole genome shotgun (WGS) entry which is preliminary data.</text>
</comment>
<dbReference type="Proteomes" id="UP000249363">
    <property type="component" value="Unassembled WGS sequence"/>
</dbReference>